<dbReference type="OrthoDB" id="6880007at2"/>
<keyword evidence="6 11" id="KW-0812">Transmembrane</keyword>
<dbReference type="GO" id="GO:0005886">
    <property type="term" value="C:plasma membrane"/>
    <property type="evidence" value="ECO:0007669"/>
    <property type="project" value="UniProtKB-SubCell"/>
</dbReference>
<dbReference type="STRING" id="1002526.SAMN05216578_1124"/>
<keyword evidence="8 11" id="KW-0472">Membrane</keyword>
<dbReference type="Gene3D" id="3.55.40.10">
    <property type="entry name" value="minor pseudopilin epsh domain"/>
    <property type="match status" value="1"/>
</dbReference>
<dbReference type="GO" id="GO:0015628">
    <property type="term" value="P:protein secretion by the type II secretion system"/>
    <property type="evidence" value="ECO:0007669"/>
    <property type="project" value="InterPro"/>
</dbReference>
<sequence>MTRVKGFTLIELMVVLAILAIVAFIAVPNLSTLIRDNRAESQAEELNALLQYARSEAVIRKIDTFVIIDASTGVVEVRANAAGGTKLRSSTLQTGNNISLDTTAGQLSYRFNGTATPANFRAVICVEGNAATGRLITVSASGSTVLHHKGKNADGNALGSCSV</sequence>
<evidence type="ECO:0000256" key="10">
    <source>
        <dbReference type="ARBA" id="ARBA00030775"/>
    </source>
</evidence>
<comment type="similarity">
    <text evidence="9">Belongs to the GSP H family.</text>
</comment>
<dbReference type="InterPro" id="IPR012902">
    <property type="entry name" value="N_methyl_site"/>
</dbReference>
<comment type="subcellular location">
    <subcellularLocation>
        <location evidence="1">Cell inner membrane</location>
        <topology evidence="1">Single-pass membrane protein</topology>
    </subcellularLocation>
</comment>
<evidence type="ECO:0000256" key="8">
    <source>
        <dbReference type="ARBA" id="ARBA00023136"/>
    </source>
</evidence>
<evidence type="ECO:0000256" key="4">
    <source>
        <dbReference type="ARBA" id="ARBA00022481"/>
    </source>
</evidence>
<proteinExistence type="inferred from homology"/>
<name>A0A1I6C3H1_9GAMM</name>
<dbReference type="Pfam" id="PF12019">
    <property type="entry name" value="GspH"/>
    <property type="match status" value="1"/>
</dbReference>
<dbReference type="InterPro" id="IPR045584">
    <property type="entry name" value="Pilin-like"/>
</dbReference>
<dbReference type="InterPro" id="IPR022346">
    <property type="entry name" value="T2SS_GspH"/>
</dbReference>
<evidence type="ECO:0000256" key="7">
    <source>
        <dbReference type="ARBA" id="ARBA00022989"/>
    </source>
</evidence>
<dbReference type="Proteomes" id="UP000242815">
    <property type="component" value="Unassembled WGS sequence"/>
</dbReference>
<evidence type="ECO:0000256" key="1">
    <source>
        <dbReference type="ARBA" id="ARBA00004377"/>
    </source>
</evidence>
<dbReference type="Pfam" id="PF07963">
    <property type="entry name" value="N_methyl"/>
    <property type="match status" value="1"/>
</dbReference>
<organism evidence="13 14">
    <name type="scientific">Halopseudomonas formosensis</name>
    <dbReference type="NCBI Taxonomy" id="1002526"/>
    <lineage>
        <taxon>Bacteria</taxon>
        <taxon>Pseudomonadati</taxon>
        <taxon>Pseudomonadota</taxon>
        <taxon>Gammaproteobacteria</taxon>
        <taxon>Pseudomonadales</taxon>
        <taxon>Pseudomonadaceae</taxon>
        <taxon>Halopseudomonas</taxon>
    </lineage>
</organism>
<dbReference type="SUPFAM" id="SSF54523">
    <property type="entry name" value="Pili subunits"/>
    <property type="match status" value="1"/>
</dbReference>
<evidence type="ECO:0000313" key="13">
    <source>
        <dbReference type="EMBL" id="SFQ87740.1"/>
    </source>
</evidence>
<reference evidence="13 14" key="1">
    <citation type="submission" date="2016-10" db="EMBL/GenBank/DDBJ databases">
        <authorList>
            <person name="de Groot N.N."/>
        </authorList>
    </citation>
    <scope>NUCLEOTIDE SEQUENCE [LARGE SCALE GENOMIC DNA]</scope>
    <source>
        <strain evidence="13 14">JCM 18415</strain>
    </source>
</reference>
<evidence type="ECO:0000313" key="14">
    <source>
        <dbReference type="Proteomes" id="UP000242815"/>
    </source>
</evidence>
<dbReference type="GO" id="GO:0015627">
    <property type="term" value="C:type II protein secretion system complex"/>
    <property type="evidence" value="ECO:0007669"/>
    <property type="project" value="InterPro"/>
</dbReference>
<feature type="domain" description="General secretion pathway GspH" evidence="12">
    <location>
        <begin position="42"/>
        <end position="142"/>
    </location>
</feature>
<dbReference type="NCBIfam" id="TIGR02532">
    <property type="entry name" value="IV_pilin_GFxxxE"/>
    <property type="match status" value="1"/>
</dbReference>
<evidence type="ECO:0000256" key="11">
    <source>
        <dbReference type="SAM" id="Phobius"/>
    </source>
</evidence>
<keyword evidence="4" id="KW-0488">Methylation</keyword>
<gene>
    <name evidence="13" type="ORF">SAMN05216578_1124</name>
</gene>
<feature type="transmembrane region" description="Helical" evidence="11">
    <location>
        <begin position="7"/>
        <end position="27"/>
    </location>
</feature>
<evidence type="ECO:0000259" key="12">
    <source>
        <dbReference type="Pfam" id="PF12019"/>
    </source>
</evidence>
<evidence type="ECO:0000256" key="6">
    <source>
        <dbReference type="ARBA" id="ARBA00022692"/>
    </source>
</evidence>
<dbReference type="RefSeq" id="WP_090540453.1">
    <property type="nucleotide sequence ID" value="NZ_FOYD01000012.1"/>
</dbReference>
<keyword evidence="5" id="KW-0997">Cell inner membrane</keyword>
<dbReference type="EMBL" id="FOYD01000012">
    <property type="protein sequence ID" value="SFQ87740.1"/>
    <property type="molecule type" value="Genomic_DNA"/>
</dbReference>
<keyword evidence="7 11" id="KW-1133">Transmembrane helix</keyword>
<accession>A0A1I6C3H1</accession>
<evidence type="ECO:0000256" key="3">
    <source>
        <dbReference type="ARBA" id="ARBA00022475"/>
    </source>
</evidence>
<keyword evidence="3" id="KW-1003">Cell membrane</keyword>
<protein>
    <recommendedName>
        <fullName evidence="2">Type II secretion system protein H</fullName>
    </recommendedName>
    <alternativeName>
        <fullName evidence="10">General secretion pathway protein H</fullName>
    </alternativeName>
</protein>
<evidence type="ECO:0000256" key="9">
    <source>
        <dbReference type="ARBA" id="ARBA00025772"/>
    </source>
</evidence>
<dbReference type="PROSITE" id="PS00409">
    <property type="entry name" value="PROKAR_NTER_METHYL"/>
    <property type="match status" value="1"/>
</dbReference>
<evidence type="ECO:0000256" key="2">
    <source>
        <dbReference type="ARBA" id="ARBA00021549"/>
    </source>
</evidence>
<evidence type="ECO:0000256" key="5">
    <source>
        <dbReference type="ARBA" id="ARBA00022519"/>
    </source>
</evidence>
<dbReference type="AlphaFoldDB" id="A0A1I6C3H1"/>